<organism evidence="1 2">
    <name type="scientific">Dallia pectoralis</name>
    <name type="common">Alaska blackfish</name>
    <dbReference type="NCBI Taxonomy" id="75939"/>
    <lineage>
        <taxon>Eukaryota</taxon>
        <taxon>Metazoa</taxon>
        <taxon>Chordata</taxon>
        <taxon>Craniata</taxon>
        <taxon>Vertebrata</taxon>
        <taxon>Euteleostomi</taxon>
        <taxon>Actinopterygii</taxon>
        <taxon>Neopterygii</taxon>
        <taxon>Teleostei</taxon>
        <taxon>Protacanthopterygii</taxon>
        <taxon>Esociformes</taxon>
        <taxon>Umbridae</taxon>
        <taxon>Dallia</taxon>
    </lineage>
</organism>
<keyword evidence="2" id="KW-1185">Reference proteome</keyword>
<gene>
    <name evidence="1" type="ORF">DPEC_G00171170</name>
</gene>
<reference evidence="1" key="1">
    <citation type="submission" date="2021-05" db="EMBL/GenBank/DDBJ databases">
        <authorList>
            <person name="Pan Q."/>
            <person name="Jouanno E."/>
            <person name="Zahm M."/>
            <person name="Klopp C."/>
            <person name="Cabau C."/>
            <person name="Louis A."/>
            <person name="Berthelot C."/>
            <person name="Parey E."/>
            <person name="Roest Crollius H."/>
            <person name="Montfort J."/>
            <person name="Robinson-Rechavi M."/>
            <person name="Bouchez O."/>
            <person name="Lampietro C."/>
            <person name="Lopez Roques C."/>
            <person name="Donnadieu C."/>
            <person name="Postlethwait J."/>
            <person name="Bobe J."/>
            <person name="Dillon D."/>
            <person name="Chandos A."/>
            <person name="von Hippel F."/>
            <person name="Guiguen Y."/>
        </authorList>
    </citation>
    <scope>NUCLEOTIDE SEQUENCE</scope>
    <source>
        <strain evidence="1">YG-Jan2019</strain>
    </source>
</reference>
<name>A0ACC2GDS5_DALPE</name>
<dbReference type="EMBL" id="CM055741">
    <property type="protein sequence ID" value="KAJ8001600.1"/>
    <property type="molecule type" value="Genomic_DNA"/>
</dbReference>
<sequence>MHIYVSNFLVHMGKKSPNQTTFPRVHQWRSSLSGVVPCPLGTACLNKRPRVNRGSPVQNPPTDRPNRGRESATGKRSGETDCSHRRHVPVCLELSGKKGPAPV</sequence>
<protein>
    <submittedName>
        <fullName evidence="1">Uncharacterized protein</fullName>
    </submittedName>
</protein>
<accession>A0ACC2GDS5</accession>
<comment type="caution">
    <text evidence="1">The sequence shown here is derived from an EMBL/GenBank/DDBJ whole genome shotgun (WGS) entry which is preliminary data.</text>
</comment>
<evidence type="ECO:0000313" key="1">
    <source>
        <dbReference type="EMBL" id="KAJ8001600.1"/>
    </source>
</evidence>
<proteinExistence type="predicted"/>
<evidence type="ECO:0000313" key="2">
    <source>
        <dbReference type="Proteomes" id="UP001157502"/>
    </source>
</evidence>
<dbReference type="Proteomes" id="UP001157502">
    <property type="component" value="Chromosome 14"/>
</dbReference>